<keyword evidence="2" id="KW-1185">Reference proteome</keyword>
<evidence type="ECO:0000313" key="2">
    <source>
        <dbReference type="Proteomes" id="UP001163046"/>
    </source>
</evidence>
<proteinExistence type="predicted"/>
<organism evidence="1 2">
    <name type="scientific">Desmophyllum pertusum</name>
    <dbReference type="NCBI Taxonomy" id="174260"/>
    <lineage>
        <taxon>Eukaryota</taxon>
        <taxon>Metazoa</taxon>
        <taxon>Cnidaria</taxon>
        <taxon>Anthozoa</taxon>
        <taxon>Hexacorallia</taxon>
        <taxon>Scleractinia</taxon>
        <taxon>Caryophylliina</taxon>
        <taxon>Caryophylliidae</taxon>
        <taxon>Desmophyllum</taxon>
    </lineage>
</organism>
<evidence type="ECO:0000313" key="1">
    <source>
        <dbReference type="EMBL" id="KAJ7308511.1"/>
    </source>
</evidence>
<dbReference type="Proteomes" id="UP001163046">
    <property type="component" value="Unassembled WGS sequence"/>
</dbReference>
<dbReference type="EMBL" id="MU828145">
    <property type="protein sequence ID" value="KAJ7308511.1"/>
    <property type="molecule type" value="Genomic_DNA"/>
</dbReference>
<reference evidence="1" key="1">
    <citation type="submission" date="2023-01" db="EMBL/GenBank/DDBJ databases">
        <title>Genome assembly of the deep-sea coral Lophelia pertusa.</title>
        <authorList>
            <person name="Herrera S."/>
            <person name="Cordes E."/>
        </authorList>
    </citation>
    <scope>NUCLEOTIDE SEQUENCE</scope>
    <source>
        <strain evidence="1">USNM1676648</strain>
        <tissue evidence="1">Polyp</tissue>
    </source>
</reference>
<dbReference type="AlphaFoldDB" id="A0A9W9Y6H0"/>
<protein>
    <submittedName>
        <fullName evidence="1">Uncharacterized protein</fullName>
    </submittedName>
</protein>
<sequence>MDRYEGKSNENPKKVHSVAVQANATDSVFELYAHREEEKNDFQCQWPCGEAPACRQILSPAHIAESFFVCGEDSLGILLQDTACGCTCGSPYIYDGALKHMDGHVLRLEFFMQERPQDKVV</sequence>
<name>A0A9W9Y6H0_9CNID</name>
<gene>
    <name evidence="1" type="ORF">OS493_040411</name>
</gene>
<accession>A0A9W9Y6H0</accession>
<comment type="caution">
    <text evidence="1">The sequence shown here is derived from an EMBL/GenBank/DDBJ whole genome shotgun (WGS) entry which is preliminary data.</text>
</comment>